<evidence type="ECO:0000313" key="3">
    <source>
        <dbReference type="Proteomes" id="UP001440612"/>
    </source>
</evidence>
<dbReference type="RefSeq" id="WP_341368254.1">
    <property type="nucleotide sequence ID" value="NZ_CP150951.2"/>
</dbReference>
<organism evidence="2 3">
    <name type="scientific">Yoonia phaeophyticola</name>
    <dbReference type="NCBI Taxonomy" id="3137369"/>
    <lineage>
        <taxon>Bacteria</taxon>
        <taxon>Pseudomonadati</taxon>
        <taxon>Pseudomonadota</taxon>
        <taxon>Alphaproteobacteria</taxon>
        <taxon>Rhodobacterales</taxon>
        <taxon>Paracoccaceae</taxon>
        <taxon>Yoonia</taxon>
    </lineage>
</organism>
<dbReference type="Proteomes" id="UP001440612">
    <property type="component" value="Chromosome"/>
</dbReference>
<protein>
    <submittedName>
        <fullName evidence="2">Uncharacterized protein</fullName>
    </submittedName>
</protein>
<proteinExistence type="predicted"/>
<gene>
    <name evidence="2" type="ORF">AABB29_05750</name>
</gene>
<feature type="signal peptide" evidence="1">
    <location>
        <begin position="1"/>
        <end position="18"/>
    </location>
</feature>
<evidence type="ECO:0000256" key="1">
    <source>
        <dbReference type="SAM" id="SignalP"/>
    </source>
</evidence>
<name>A0ABZ2V890_9RHOB</name>
<keyword evidence="1" id="KW-0732">Signal</keyword>
<reference evidence="3" key="1">
    <citation type="submission" date="2024-04" db="EMBL/GenBank/DDBJ databases">
        <title>Phylogenomic analyses of a clade within the roseobacter group suggest taxonomic reassignments of species of the genera Aestuariivita, Citreicella, Loktanella, Nautella, Pelagibaca, Ruegeria, Thalassobius, Thiobacimonas and Tropicibacter, and the proposal o.</title>
        <authorList>
            <person name="Jeon C.O."/>
        </authorList>
    </citation>
    <scope>NUCLEOTIDE SEQUENCE [LARGE SCALE GENOMIC DNA]</scope>
    <source>
        <strain evidence="3">BS5-3</strain>
    </source>
</reference>
<accession>A0ABZ2V890</accession>
<feature type="chain" id="PRO_5045073900" evidence="1">
    <location>
        <begin position="19"/>
        <end position="651"/>
    </location>
</feature>
<keyword evidence="3" id="KW-1185">Reference proteome</keyword>
<evidence type="ECO:0000313" key="2">
    <source>
        <dbReference type="EMBL" id="WZC50145.1"/>
    </source>
</evidence>
<dbReference type="EMBL" id="CP150951">
    <property type="protein sequence ID" value="WZC50145.1"/>
    <property type="molecule type" value="Genomic_DNA"/>
</dbReference>
<sequence>MRSVLTIICALWSQVVSADVCDGRYAAPAALIDAAYSKYGTLYSGGMNYESLGPTLSLYRLMMGLPDAGLMEPADRGLAFLDPPPTSVSAVLARSLARMRDPDFRKVTPEGQTDSEVLLNVYTTIGPFPGWWLTPDAPHLTETERVIALFAHDDVLDWLLTIQAASARPHTISWGLQSGFRDGRSAAMRGLLVHALQRYQDKTSLPWLLAVMHMREDRRHMAYLSPELRTVFSQAEAHVSALGTQVGACDATDAEYAAFAIARYEQERFAIASWRAEPHAVDTLHYLPAILRQQAAVELAKIEISGLYYGWNPMWSHLSADDLRRLADDPRFDSWLNAGASYRAGSVGALVDINADVPLHRDTIRLLNVLSADDLLHFARQRDAYPDEQRGLTTAAFLRLVALGRDDDAAEIVPEIMSLWPRRQELLEAAWARDGTLGYRLVMVALSLPAPRVVIALADDIPLQTNGDSFWTSARVSRDLPLSIRTGAFLTADFRNWMGSVGTISWMGYRVKQRAYRRGMTLPDPLTGKFTPLPETLGLYHRDHLGLAGFAAWDELAQLGPQSGLANRIGREIIANARAQTSSWRRFFADQEALAQELEMVIWQGRRMIHGDMEGRPLGQVAFALLHDRLGQTGTAQRVRYWYICRERCEP</sequence>